<dbReference type="KEGG" id="tpla:ElP_48290"/>
<keyword evidence="2" id="KW-1185">Reference proteome</keyword>
<dbReference type="EMBL" id="CP036426">
    <property type="protein sequence ID" value="QDV36899.1"/>
    <property type="molecule type" value="Genomic_DNA"/>
</dbReference>
<dbReference type="Proteomes" id="UP000317835">
    <property type="component" value="Chromosome"/>
</dbReference>
<accession>A0A518H7Q2</accession>
<sequence>MPTFADLGIPFPLFEAPTDDASDYAGLATCRLCGVGGRHCFEPGGGDDLIVPCASCGVENRLSAGARRDVPCRGCGSTVPFPEPLKARKQLLACYDCLRTGRAAMAKDTEFGMVS</sequence>
<evidence type="ECO:0000313" key="1">
    <source>
        <dbReference type="EMBL" id="QDV36899.1"/>
    </source>
</evidence>
<protein>
    <submittedName>
        <fullName evidence="1">Uncharacterized protein</fullName>
    </submittedName>
</protein>
<proteinExistence type="predicted"/>
<dbReference type="RefSeq" id="WP_145273920.1">
    <property type="nucleotide sequence ID" value="NZ_CP036426.1"/>
</dbReference>
<organism evidence="1 2">
    <name type="scientific">Tautonia plasticadhaerens</name>
    <dbReference type="NCBI Taxonomy" id="2527974"/>
    <lineage>
        <taxon>Bacteria</taxon>
        <taxon>Pseudomonadati</taxon>
        <taxon>Planctomycetota</taxon>
        <taxon>Planctomycetia</taxon>
        <taxon>Isosphaerales</taxon>
        <taxon>Isosphaeraceae</taxon>
        <taxon>Tautonia</taxon>
    </lineage>
</organism>
<name>A0A518H7Q2_9BACT</name>
<evidence type="ECO:0000313" key="2">
    <source>
        <dbReference type="Proteomes" id="UP000317835"/>
    </source>
</evidence>
<reference evidence="1 2" key="1">
    <citation type="submission" date="2019-02" db="EMBL/GenBank/DDBJ databases">
        <title>Deep-cultivation of Planctomycetes and their phenomic and genomic characterization uncovers novel biology.</title>
        <authorList>
            <person name="Wiegand S."/>
            <person name="Jogler M."/>
            <person name="Boedeker C."/>
            <person name="Pinto D."/>
            <person name="Vollmers J."/>
            <person name="Rivas-Marin E."/>
            <person name="Kohn T."/>
            <person name="Peeters S.H."/>
            <person name="Heuer A."/>
            <person name="Rast P."/>
            <person name="Oberbeckmann S."/>
            <person name="Bunk B."/>
            <person name="Jeske O."/>
            <person name="Meyerdierks A."/>
            <person name="Storesund J.E."/>
            <person name="Kallscheuer N."/>
            <person name="Luecker S."/>
            <person name="Lage O.M."/>
            <person name="Pohl T."/>
            <person name="Merkel B.J."/>
            <person name="Hornburger P."/>
            <person name="Mueller R.-W."/>
            <person name="Bruemmer F."/>
            <person name="Labrenz M."/>
            <person name="Spormann A.M."/>
            <person name="Op den Camp H."/>
            <person name="Overmann J."/>
            <person name="Amann R."/>
            <person name="Jetten M.S.M."/>
            <person name="Mascher T."/>
            <person name="Medema M.H."/>
            <person name="Devos D.P."/>
            <person name="Kaster A.-K."/>
            <person name="Ovreas L."/>
            <person name="Rohde M."/>
            <person name="Galperin M.Y."/>
            <person name="Jogler C."/>
        </authorList>
    </citation>
    <scope>NUCLEOTIDE SEQUENCE [LARGE SCALE GENOMIC DNA]</scope>
    <source>
        <strain evidence="1 2">ElP</strain>
    </source>
</reference>
<gene>
    <name evidence="1" type="ORF">ElP_48290</name>
</gene>
<dbReference type="OrthoDB" id="7065534at2"/>
<dbReference type="AlphaFoldDB" id="A0A518H7Q2"/>